<protein>
    <submittedName>
        <fullName evidence="2">Uncharacterized protein</fullName>
    </submittedName>
</protein>
<name>A0AAC9LDY2_9PSEU</name>
<dbReference type="Proteomes" id="UP000185511">
    <property type="component" value="Chromosome"/>
</dbReference>
<keyword evidence="3" id="KW-1185">Reference proteome</keyword>
<dbReference type="EMBL" id="CP016076">
    <property type="protein sequence ID" value="APU15581.1"/>
    <property type="molecule type" value="Genomic_DNA"/>
</dbReference>
<evidence type="ECO:0000313" key="2">
    <source>
        <dbReference type="EMBL" id="APU15581.1"/>
    </source>
</evidence>
<gene>
    <name evidence="2" type="ORF">UA74_17765</name>
</gene>
<sequence length="57" mass="5604">MSPYLPSNTAAAFSSIVESPALLSPGQGLAVFGGYVVVGLVGAAGLLRRRDVGGGTV</sequence>
<accession>A0AAC9LDY2</accession>
<keyword evidence="1" id="KW-0812">Transmembrane</keyword>
<keyword evidence="1" id="KW-0472">Membrane</keyword>
<reference evidence="3" key="1">
    <citation type="submission" date="2016-06" db="EMBL/GenBank/DDBJ databases">
        <title>Complete genome sequence of Actinoalloteichus fjordicus DSM 46855 (=ADI127-17), type strain of the new species Actinoalloteichus fjordicus.</title>
        <authorList>
            <person name="Ruckert C."/>
            <person name="Nouioui I."/>
            <person name="Willmese J."/>
            <person name="van Wezel G."/>
            <person name="Klenk H.-P."/>
            <person name="Kalinowski J."/>
            <person name="Zotchev S.B."/>
        </authorList>
    </citation>
    <scope>NUCLEOTIDE SEQUENCE [LARGE SCALE GENOMIC DNA]</scope>
    <source>
        <strain evidence="3">ADI127-7</strain>
    </source>
</reference>
<keyword evidence="1" id="KW-1133">Transmembrane helix</keyword>
<dbReference type="KEGG" id="acad:UA74_17765"/>
<proteinExistence type="predicted"/>
<organism evidence="2 3">
    <name type="scientific">Actinoalloteichus fjordicus</name>
    <dbReference type="NCBI Taxonomy" id="1612552"/>
    <lineage>
        <taxon>Bacteria</taxon>
        <taxon>Bacillati</taxon>
        <taxon>Actinomycetota</taxon>
        <taxon>Actinomycetes</taxon>
        <taxon>Pseudonocardiales</taxon>
        <taxon>Pseudonocardiaceae</taxon>
        <taxon>Actinoalloteichus</taxon>
    </lineage>
</organism>
<evidence type="ECO:0000256" key="1">
    <source>
        <dbReference type="SAM" id="Phobius"/>
    </source>
</evidence>
<dbReference type="AlphaFoldDB" id="A0AAC9LDY2"/>
<evidence type="ECO:0000313" key="3">
    <source>
        <dbReference type="Proteomes" id="UP000185511"/>
    </source>
</evidence>
<feature type="transmembrane region" description="Helical" evidence="1">
    <location>
        <begin position="29"/>
        <end position="47"/>
    </location>
</feature>
<dbReference type="RefSeq" id="WP_157434274.1">
    <property type="nucleotide sequence ID" value="NZ_CP016076.1"/>
</dbReference>